<organism evidence="1 2">
    <name type="scientific">Eumeta variegata</name>
    <name type="common">Bagworm moth</name>
    <name type="synonym">Eumeta japonica</name>
    <dbReference type="NCBI Taxonomy" id="151549"/>
    <lineage>
        <taxon>Eukaryota</taxon>
        <taxon>Metazoa</taxon>
        <taxon>Ecdysozoa</taxon>
        <taxon>Arthropoda</taxon>
        <taxon>Hexapoda</taxon>
        <taxon>Insecta</taxon>
        <taxon>Pterygota</taxon>
        <taxon>Neoptera</taxon>
        <taxon>Endopterygota</taxon>
        <taxon>Lepidoptera</taxon>
        <taxon>Glossata</taxon>
        <taxon>Ditrysia</taxon>
        <taxon>Tineoidea</taxon>
        <taxon>Psychidae</taxon>
        <taxon>Oiketicinae</taxon>
        <taxon>Eumeta</taxon>
    </lineage>
</organism>
<keyword evidence="2" id="KW-1185">Reference proteome</keyword>
<evidence type="ECO:0000313" key="1">
    <source>
        <dbReference type="EMBL" id="GBP13477.1"/>
    </source>
</evidence>
<dbReference type="AlphaFoldDB" id="A0A4C1TJ68"/>
<protein>
    <submittedName>
        <fullName evidence="1">Uncharacterized protein</fullName>
    </submittedName>
</protein>
<dbReference type="EMBL" id="BGZK01000057">
    <property type="protein sequence ID" value="GBP13477.1"/>
    <property type="molecule type" value="Genomic_DNA"/>
</dbReference>
<evidence type="ECO:0000313" key="2">
    <source>
        <dbReference type="Proteomes" id="UP000299102"/>
    </source>
</evidence>
<gene>
    <name evidence="1" type="ORF">EVAR_4226_1</name>
</gene>
<accession>A0A4C1TJ68</accession>
<name>A0A4C1TJ68_EUMVA</name>
<proteinExistence type="predicted"/>
<comment type="caution">
    <text evidence="1">The sequence shown here is derived from an EMBL/GenBank/DDBJ whole genome shotgun (WGS) entry which is preliminary data.</text>
</comment>
<dbReference type="Proteomes" id="UP000299102">
    <property type="component" value="Unassembled WGS sequence"/>
</dbReference>
<sequence length="103" mass="11636">MTTVVGGPRPALYQHEWIEDQKENGTKRNMRRLTLSLGCRRRKLRRKSHRFLNPRAATFVGRRRAGPVPLISVNQITYSFVRPTTPPAGGAAGALISELTLRR</sequence>
<reference evidence="1 2" key="1">
    <citation type="journal article" date="2019" name="Commun. Biol.">
        <title>The bagworm genome reveals a unique fibroin gene that provides high tensile strength.</title>
        <authorList>
            <person name="Kono N."/>
            <person name="Nakamura H."/>
            <person name="Ohtoshi R."/>
            <person name="Tomita M."/>
            <person name="Numata K."/>
            <person name="Arakawa K."/>
        </authorList>
    </citation>
    <scope>NUCLEOTIDE SEQUENCE [LARGE SCALE GENOMIC DNA]</scope>
</reference>